<evidence type="ECO:0000259" key="4">
    <source>
        <dbReference type="PROSITE" id="PS51910"/>
    </source>
</evidence>
<dbReference type="InterPro" id="IPR036779">
    <property type="entry name" value="LysM_dom_sf"/>
</dbReference>
<name>A0A3D8PNI8_9BACI</name>
<dbReference type="SUPFAM" id="SSF51445">
    <property type="entry name" value="(Trans)glycosidases"/>
    <property type="match status" value="1"/>
</dbReference>
<evidence type="ECO:0000313" key="5">
    <source>
        <dbReference type="EMBL" id="RDW16819.1"/>
    </source>
</evidence>
<gene>
    <name evidence="5" type="ORF">CWR45_14470</name>
</gene>
<accession>A0A3D8PNI8</accession>
<dbReference type="Pfam" id="PF01476">
    <property type="entry name" value="LysM"/>
    <property type="match status" value="2"/>
</dbReference>
<dbReference type="InterPro" id="IPR029070">
    <property type="entry name" value="Chitinase_insertion_sf"/>
</dbReference>
<feature type="domain" description="GH18" evidence="4">
    <location>
        <begin position="103"/>
        <end position="428"/>
    </location>
</feature>
<dbReference type="PANTHER" id="PTHR46066:SF2">
    <property type="entry name" value="CHITINASE DOMAIN-CONTAINING PROTEIN 1"/>
    <property type="match status" value="1"/>
</dbReference>
<dbReference type="InterPro" id="IPR041704">
    <property type="entry name" value="CFLE_GH18"/>
</dbReference>
<dbReference type="InterPro" id="IPR001223">
    <property type="entry name" value="Glyco_hydro18_cat"/>
</dbReference>
<keyword evidence="6" id="KW-1185">Reference proteome</keyword>
<dbReference type="Gene3D" id="3.10.50.10">
    <property type="match status" value="1"/>
</dbReference>
<evidence type="ECO:0000313" key="6">
    <source>
        <dbReference type="Proteomes" id="UP000256520"/>
    </source>
</evidence>
<protein>
    <submittedName>
        <fullName evidence="5">Spore gernimation protein</fullName>
    </submittedName>
</protein>
<dbReference type="CDD" id="cd02874">
    <property type="entry name" value="GH18_CFLE_spore_hydrolase"/>
    <property type="match status" value="1"/>
</dbReference>
<dbReference type="GO" id="GO:0008061">
    <property type="term" value="F:chitin binding"/>
    <property type="evidence" value="ECO:0007669"/>
    <property type="project" value="InterPro"/>
</dbReference>
<dbReference type="OrthoDB" id="9769314at2"/>
<evidence type="ECO:0000256" key="1">
    <source>
        <dbReference type="ARBA" id="ARBA00022801"/>
    </source>
</evidence>
<dbReference type="Gene3D" id="3.10.350.10">
    <property type="entry name" value="LysM domain"/>
    <property type="match status" value="2"/>
</dbReference>
<dbReference type="PANTHER" id="PTHR46066">
    <property type="entry name" value="CHITINASE DOMAIN-CONTAINING PROTEIN 1 FAMILY MEMBER"/>
    <property type="match status" value="1"/>
</dbReference>
<evidence type="ECO:0000259" key="3">
    <source>
        <dbReference type="PROSITE" id="PS51782"/>
    </source>
</evidence>
<dbReference type="PROSITE" id="PS51910">
    <property type="entry name" value="GH18_2"/>
    <property type="match status" value="1"/>
</dbReference>
<dbReference type="SUPFAM" id="SSF54106">
    <property type="entry name" value="LysM domain"/>
    <property type="match status" value="2"/>
</dbReference>
<dbReference type="CDD" id="cd00118">
    <property type="entry name" value="LysM"/>
    <property type="match status" value="2"/>
</dbReference>
<dbReference type="GO" id="GO:0016798">
    <property type="term" value="F:hydrolase activity, acting on glycosyl bonds"/>
    <property type="evidence" value="ECO:0007669"/>
    <property type="project" value="UniProtKB-KW"/>
</dbReference>
<reference evidence="6" key="1">
    <citation type="submission" date="2017-11" db="EMBL/GenBank/DDBJ databases">
        <authorList>
            <person name="Zhu W."/>
        </authorList>
    </citation>
    <scope>NUCLEOTIDE SEQUENCE [LARGE SCALE GENOMIC DNA]</scope>
    <source>
        <strain evidence="6">CAU 1051</strain>
    </source>
</reference>
<dbReference type="PROSITE" id="PS51782">
    <property type="entry name" value="LYSM"/>
    <property type="match status" value="2"/>
</dbReference>
<dbReference type="RefSeq" id="WP_115750573.1">
    <property type="nucleotide sequence ID" value="NZ_PIOD01000016.1"/>
</dbReference>
<dbReference type="AlphaFoldDB" id="A0A3D8PNI8"/>
<keyword evidence="2" id="KW-0326">Glycosidase</keyword>
<dbReference type="Pfam" id="PF00704">
    <property type="entry name" value="Glyco_hydro_18"/>
    <property type="match status" value="1"/>
</dbReference>
<dbReference type="InterPro" id="IPR017853">
    <property type="entry name" value="GH"/>
</dbReference>
<dbReference type="Proteomes" id="UP000256520">
    <property type="component" value="Unassembled WGS sequence"/>
</dbReference>
<dbReference type="InterPro" id="IPR018392">
    <property type="entry name" value="LysM"/>
</dbReference>
<proteinExistence type="predicted"/>
<dbReference type="InterPro" id="IPR011583">
    <property type="entry name" value="Chitinase_II/V-like_cat"/>
</dbReference>
<dbReference type="GO" id="GO:0070492">
    <property type="term" value="F:oligosaccharide binding"/>
    <property type="evidence" value="ECO:0007669"/>
    <property type="project" value="TreeGrafter"/>
</dbReference>
<comment type="caution">
    <text evidence="5">The sequence shown here is derived from an EMBL/GenBank/DDBJ whole genome shotgun (WGS) entry which is preliminary data.</text>
</comment>
<evidence type="ECO:0000256" key="2">
    <source>
        <dbReference type="ARBA" id="ARBA00023295"/>
    </source>
</evidence>
<dbReference type="SMART" id="SM00636">
    <property type="entry name" value="Glyco_18"/>
    <property type="match status" value="1"/>
</dbReference>
<sequence length="428" mass="47417">MQIHVVAQGDTLFEIANTYNTPVTSIINANELDTPSELVVGQALVIPIVGQYYFVQPGDTLYSIASRFGMTVQELARVNNIGINNPLSVGFRIYIPALPKRSITSNAYIEPTGDTVSATLENAAAKTTPYLTYLAHFSYSVNRDGSLNAPPLGNLKTIADRNNTALMLVVTNLEGGSFNSDLVHIILTVQAVQNKLLDNIVNTASREGFTDIHFDFEFIPPADGDAYITFLRKAKERFSQAGLLMSVALAPKTSATQSGTLYEAHDYEAIGEIADFVVLMTYEWGYSYGPPMAVSPLDQVRRVVEYALTEMPAEKILLGQNLYGYDWTLPFVEGGKAARAVSPQQAIAIARENNVAIEYNTTAQAPFFRYTTNEGVQHEVWFEDARSIQAKFDLIRELNLRGIAYWKLGLAFPQNWLLLNDQFEITKL</sequence>
<feature type="domain" description="LysM" evidence="3">
    <location>
        <begin position="2"/>
        <end position="46"/>
    </location>
</feature>
<dbReference type="GO" id="GO:0012505">
    <property type="term" value="C:endomembrane system"/>
    <property type="evidence" value="ECO:0007669"/>
    <property type="project" value="TreeGrafter"/>
</dbReference>
<dbReference type="EMBL" id="PIOD01000016">
    <property type="protein sequence ID" value="RDW16819.1"/>
    <property type="molecule type" value="Genomic_DNA"/>
</dbReference>
<dbReference type="GO" id="GO:0005975">
    <property type="term" value="P:carbohydrate metabolic process"/>
    <property type="evidence" value="ECO:0007669"/>
    <property type="project" value="InterPro"/>
</dbReference>
<organism evidence="5 6">
    <name type="scientific">Oceanobacillus chungangensis</name>
    <dbReference type="NCBI Taxonomy" id="1229152"/>
    <lineage>
        <taxon>Bacteria</taxon>
        <taxon>Bacillati</taxon>
        <taxon>Bacillota</taxon>
        <taxon>Bacilli</taxon>
        <taxon>Bacillales</taxon>
        <taxon>Bacillaceae</taxon>
        <taxon>Oceanobacillus</taxon>
    </lineage>
</organism>
<keyword evidence="1" id="KW-0378">Hydrolase</keyword>
<dbReference type="Gene3D" id="3.20.20.80">
    <property type="entry name" value="Glycosidases"/>
    <property type="match status" value="1"/>
</dbReference>
<feature type="domain" description="LysM" evidence="3">
    <location>
        <begin position="51"/>
        <end position="95"/>
    </location>
</feature>
<dbReference type="SMART" id="SM00257">
    <property type="entry name" value="LysM"/>
    <property type="match status" value="2"/>
</dbReference>